<evidence type="ECO:0000256" key="5">
    <source>
        <dbReference type="ARBA" id="ARBA00026235"/>
    </source>
</evidence>
<evidence type="ECO:0000256" key="2">
    <source>
        <dbReference type="ARBA" id="ARBA00009508"/>
    </source>
</evidence>
<evidence type="ECO:0000256" key="4">
    <source>
        <dbReference type="ARBA" id="ARBA00023128"/>
    </source>
</evidence>
<proteinExistence type="inferred from homology"/>
<dbReference type="Pfam" id="PF05347">
    <property type="entry name" value="Complex1_LYR"/>
    <property type="match status" value="1"/>
</dbReference>
<evidence type="ECO:0000259" key="7">
    <source>
        <dbReference type="Pfam" id="PF05347"/>
    </source>
</evidence>
<keyword evidence="4" id="KW-0496">Mitochondrion</keyword>
<name>A0A8H4QAE5_9HYPO</name>
<evidence type="ECO:0000313" key="8">
    <source>
        <dbReference type="EMBL" id="KAF4591981.1"/>
    </source>
</evidence>
<comment type="caution">
    <text evidence="8">The sequence shown here is derived from an EMBL/GenBank/DDBJ whole genome shotgun (WGS) entry which is preliminary data.</text>
</comment>
<evidence type="ECO:0000313" key="9">
    <source>
        <dbReference type="Proteomes" id="UP000562929"/>
    </source>
</evidence>
<sequence length="95" mass="11195">MRPSVATALRNATRPNHPIPTLQHFLQRARVLALYRAIMRATGRIADARTRAETRSHVRHEFERYRHVDDLSHIRYLLSTGKTQWDSMERYIDGL</sequence>
<evidence type="ECO:0000256" key="1">
    <source>
        <dbReference type="ARBA" id="ARBA00004173"/>
    </source>
</evidence>
<comment type="function">
    <text evidence="6">Involved in efficient integration of the N-module into mitochondrial respiratory chain complex I.</text>
</comment>
<comment type="subcellular location">
    <subcellularLocation>
        <location evidence="1">Mitochondrion</location>
    </subcellularLocation>
</comment>
<dbReference type="Proteomes" id="UP000562929">
    <property type="component" value="Unassembled WGS sequence"/>
</dbReference>
<dbReference type="OrthoDB" id="4918505at2759"/>
<dbReference type="EMBL" id="JAACLJ010000002">
    <property type="protein sequence ID" value="KAF4591981.1"/>
    <property type="molecule type" value="Genomic_DNA"/>
</dbReference>
<accession>A0A8H4QAE5</accession>
<protein>
    <recommendedName>
        <fullName evidence="5">LYR motif-containing protein 2</fullName>
    </recommendedName>
</protein>
<keyword evidence="9" id="KW-1185">Reference proteome</keyword>
<gene>
    <name evidence="8" type="ORF">GQ602_002280</name>
</gene>
<feature type="domain" description="Complex 1 LYR protein" evidence="7">
    <location>
        <begin position="30"/>
        <end position="86"/>
    </location>
</feature>
<organism evidence="8 9">
    <name type="scientific">Ophiocordyceps camponoti-floridani</name>
    <dbReference type="NCBI Taxonomy" id="2030778"/>
    <lineage>
        <taxon>Eukaryota</taxon>
        <taxon>Fungi</taxon>
        <taxon>Dikarya</taxon>
        <taxon>Ascomycota</taxon>
        <taxon>Pezizomycotina</taxon>
        <taxon>Sordariomycetes</taxon>
        <taxon>Hypocreomycetidae</taxon>
        <taxon>Hypocreales</taxon>
        <taxon>Ophiocordycipitaceae</taxon>
        <taxon>Ophiocordyceps</taxon>
    </lineage>
</organism>
<comment type="similarity">
    <text evidence="2">Belongs to the complex I LYR family.</text>
</comment>
<dbReference type="AlphaFoldDB" id="A0A8H4QAE5"/>
<evidence type="ECO:0000256" key="3">
    <source>
        <dbReference type="ARBA" id="ARBA00022946"/>
    </source>
</evidence>
<keyword evidence="3" id="KW-0809">Transit peptide</keyword>
<dbReference type="InterPro" id="IPR045293">
    <property type="entry name" value="Complex1_LYR_LYRM2"/>
</dbReference>
<dbReference type="PANTHER" id="PTHR13675:SF0">
    <property type="entry name" value="LYR MOTIF-CONTAINING PROTEIN 2"/>
    <property type="match status" value="1"/>
</dbReference>
<reference evidence="8 9" key="1">
    <citation type="journal article" date="2020" name="G3 (Bethesda)">
        <title>Genetic Underpinnings of Host Manipulation by Ophiocordyceps as Revealed by Comparative Transcriptomics.</title>
        <authorList>
            <person name="Will I."/>
            <person name="Das B."/>
            <person name="Trinh T."/>
            <person name="Brachmann A."/>
            <person name="Ohm R.A."/>
            <person name="de Bekker C."/>
        </authorList>
    </citation>
    <scope>NUCLEOTIDE SEQUENCE [LARGE SCALE GENOMIC DNA]</scope>
    <source>
        <strain evidence="8 9">EC05</strain>
    </source>
</reference>
<dbReference type="PANTHER" id="PTHR13675">
    <property type="entry name" value="LYR MOTIF-CONTAINING PROTEIN 2"/>
    <property type="match status" value="1"/>
</dbReference>
<dbReference type="GO" id="GO:0005739">
    <property type="term" value="C:mitochondrion"/>
    <property type="evidence" value="ECO:0007669"/>
    <property type="project" value="UniProtKB-SubCell"/>
</dbReference>
<evidence type="ECO:0000256" key="6">
    <source>
        <dbReference type="ARBA" id="ARBA00044735"/>
    </source>
</evidence>
<dbReference type="CDD" id="cd20262">
    <property type="entry name" value="Complex1_LYR_LYRM2"/>
    <property type="match status" value="1"/>
</dbReference>
<dbReference type="InterPro" id="IPR008011">
    <property type="entry name" value="Complex1_LYR_dom"/>
</dbReference>